<proteinExistence type="predicted"/>
<dbReference type="Gene3D" id="3.30.450.20">
    <property type="entry name" value="PAS domain"/>
    <property type="match status" value="3"/>
</dbReference>
<dbReference type="InterPro" id="IPR003661">
    <property type="entry name" value="HisK_dim/P_dom"/>
</dbReference>
<dbReference type="InterPro" id="IPR036097">
    <property type="entry name" value="HisK_dim/P_sf"/>
</dbReference>
<dbReference type="SMART" id="SM00388">
    <property type="entry name" value="HisKA"/>
    <property type="match status" value="1"/>
</dbReference>
<evidence type="ECO:0000256" key="2">
    <source>
        <dbReference type="ARBA" id="ARBA00012438"/>
    </source>
</evidence>
<evidence type="ECO:0000256" key="1">
    <source>
        <dbReference type="ARBA" id="ARBA00000085"/>
    </source>
</evidence>
<dbReference type="PROSITE" id="PS50113">
    <property type="entry name" value="PAC"/>
    <property type="match status" value="3"/>
</dbReference>
<dbReference type="InterPro" id="IPR003018">
    <property type="entry name" value="GAF"/>
</dbReference>
<feature type="domain" description="PAS" evidence="8">
    <location>
        <begin position="93"/>
        <end position="163"/>
    </location>
</feature>
<dbReference type="InterPro" id="IPR005467">
    <property type="entry name" value="His_kinase_dom"/>
</dbReference>
<evidence type="ECO:0000259" key="8">
    <source>
        <dbReference type="PROSITE" id="PS50112"/>
    </source>
</evidence>
<dbReference type="InterPro" id="IPR000014">
    <property type="entry name" value="PAS"/>
</dbReference>
<dbReference type="GO" id="GO:0000155">
    <property type="term" value="F:phosphorelay sensor kinase activity"/>
    <property type="evidence" value="ECO:0007669"/>
    <property type="project" value="InterPro"/>
</dbReference>
<dbReference type="SUPFAM" id="SSF47384">
    <property type="entry name" value="Homodimeric domain of signal transducing histidine kinase"/>
    <property type="match status" value="1"/>
</dbReference>
<dbReference type="GO" id="GO:0006355">
    <property type="term" value="P:regulation of DNA-templated transcription"/>
    <property type="evidence" value="ECO:0007669"/>
    <property type="project" value="InterPro"/>
</dbReference>
<dbReference type="Pfam" id="PF13185">
    <property type="entry name" value="GAF_2"/>
    <property type="match status" value="2"/>
</dbReference>
<dbReference type="OrthoDB" id="9808408at2"/>
<dbReference type="SMART" id="SM00387">
    <property type="entry name" value="HATPase_c"/>
    <property type="match status" value="1"/>
</dbReference>
<dbReference type="InterPro" id="IPR036890">
    <property type="entry name" value="HATPase_C_sf"/>
</dbReference>
<comment type="catalytic activity">
    <reaction evidence="1">
        <text>ATP + protein L-histidine = ADP + protein N-phospho-L-histidine.</text>
        <dbReference type="EC" id="2.7.13.3"/>
    </reaction>
</comment>
<dbReference type="EMBL" id="JSVA01000003">
    <property type="protein sequence ID" value="KOF04249.1"/>
    <property type="molecule type" value="Genomic_DNA"/>
</dbReference>
<gene>
    <name evidence="10" type="ORF">OB69_01605</name>
</gene>
<dbReference type="PANTHER" id="PTHR43304">
    <property type="entry name" value="PHYTOCHROME-LIKE PROTEIN CPH1"/>
    <property type="match status" value="1"/>
</dbReference>
<dbReference type="PANTHER" id="PTHR43304:SF1">
    <property type="entry name" value="PAC DOMAIN-CONTAINING PROTEIN"/>
    <property type="match status" value="1"/>
</dbReference>
<dbReference type="InterPro" id="IPR000700">
    <property type="entry name" value="PAS-assoc_C"/>
</dbReference>
<feature type="domain" description="PAC" evidence="9">
    <location>
        <begin position="167"/>
        <end position="218"/>
    </location>
</feature>
<sequence length="1073" mass="122245">MNTQPQITITSNGLLVSKQFVPSIWNSQLGLVEGEKIGENLWHCISSDLSKKENIQFEMNHAMYYLSIRYSDSLYHISFDLQHKKSYSSRSKSINRYKMLVEAANDIIYETDTQGCFTYANPKALKAVGYSKDEVIGMRYVDLIRDDHKERVIHFYQNQMAKGETTTYLEFPIVCANGEVIWIGQNVQILEDEHGILGMMSVARDITDRHVSDQLLLKSEEKYRGIIQNLQFGLLEVDLDEKILYVNEAMCSITGYTPEELIGNVASDILVPKQTKEIIDREHDKRAQGVASVYEVMLKHKDGRPIWCLISGAPNYNFDGERIGSLGIHMDITGRKKDEEELIYTRSRLDKYRVGLELLNEMTSNIGLDLNCQINEGMKIAANYLNLPFGIVSRIEGDDYYVQHSYLNDEEPADSAEQHFKLQETYCDITFNLDSKIAIHNFSKSDYSDHIAFSKFGIETYIASPYSVNGKRRGTVNFTCVEAREQPFDAYDLEFIDLLAKYIGFIISQDENQKELAKERETLRLRNAKLSENESYLKAINGFVTKLLVKEDIVEIAWEIAENVIDEFGFEDCVVYVFNEDHNCLEQLALYGPNMSKDRTIIDPIQVKLGEGIVGHVAETGVAEIISDTSKDSRYKDIDGLRLSEITVPIIADNKVIGVIDSEHKQKNFFKDEHLTTLTTLANLASNRLKNAKAKRRQLIAERELKENENKLRTIINSALDGIITIDQKGLITEWNPQAEVIFGWKAEEVIGEPLTNNIIPSKHHSAHDAGMKNYFKTKQGPVLNQRIEITAMRKSGEEFPIELAILPIVRNGIHSFTAFVRDITIQKEVQNEMEKALNKERELNELKSRFVSMTSHEFRTPLTTIKQNTDLIAFKLENQFPEHFEGYNKYLDRIESEIGRVTFLMNDILMLGKIEAGRVEINKKPTDLHELIKKAVTQLTENRKDGRSIDFSVIGVAQPINIDVNLFDHVVANLISNAFKYSEGKDDPKVILSYEKTNEVKITFKDYGIGIPKKDQKGLFASFYRATNVKNIQGTGLGLSIVKEFVEMHGGTISVNSEQDMGSEFIVIIPTR</sequence>
<dbReference type="CDD" id="cd00082">
    <property type="entry name" value="HisKA"/>
    <property type="match status" value="1"/>
</dbReference>
<keyword evidence="5" id="KW-0418">Kinase</keyword>
<dbReference type="NCBIfam" id="TIGR00229">
    <property type="entry name" value="sensory_box"/>
    <property type="match status" value="3"/>
</dbReference>
<dbReference type="PROSITE" id="PS50112">
    <property type="entry name" value="PAS"/>
    <property type="match status" value="3"/>
</dbReference>
<keyword evidence="4" id="KW-0808">Transferase</keyword>
<evidence type="ECO:0000259" key="7">
    <source>
        <dbReference type="PROSITE" id="PS50109"/>
    </source>
</evidence>
<organism evidence="10 11">
    <name type="scientific">Roseivirga seohaensis subsp. aquiponti</name>
    <dbReference type="NCBI Taxonomy" id="1566026"/>
    <lineage>
        <taxon>Bacteria</taxon>
        <taxon>Pseudomonadati</taxon>
        <taxon>Bacteroidota</taxon>
        <taxon>Cytophagia</taxon>
        <taxon>Cytophagales</taxon>
        <taxon>Roseivirgaceae</taxon>
        <taxon>Roseivirga</taxon>
    </lineage>
</organism>
<feature type="domain" description="Histidine kinase" evidence="7">
    <location>
        <begin position="854"/>
        <end position="1073"/>
    </location>
</feature>
<reference evidence="11" key="1">
    <citation type="submission" date="2014-11" db="EMBL/GenBank/DDBJ databases">
        <title>Genome sequencing of Roseivirga sp. D-25.</title>
        <authorList>
            <person name="Selvaratnam C."/>
            <person name="Thevarajoo S."/>
            <person name="Goh K.M."/>
            <person name="Eee R."/>
            <person name="Chan K.-G."/>
            <person name="Chong C.S."/>
        </authorList>
    </citation>
    <scope>NUCLEOTIDE SEQUENCE [LARGE SCALE GENOMIC DNA]</scope>
    <source>
        <strain evidence="11">D-25</strain>
    </source>
</reference>
<dbReference type="SUPFAM" id="SSF55781">
    <property type="entry name" value="GAF domain-like"/>
    <property type="match status" value="2"/>
</dbReference>
<dbReference type="AlphaFoldDB" id="A0A0L8APH8"/>
<dbReference type="RefSeq" id="WP_053221947.1">
    <property type="nucleotide sequence ID" value="NZ_JSVA01000003.1"/>
</dbReference>
<comment type="caution">
    <text evidence="10">The sequence shown here is derived from an EMBL/GenBank/DDBJ whole genome shotgun (WGS) entry which is preliminary data.</text>
</comment>
<protein>
    <recommendedName>
        <fullName evidence="2">histidine kinase</fullName>
        <ecNumber evidence="2">2.7.13.3</ecNumber>
    </recommendedName>
</protein>
<dbReference type="CDD" id="cd00075">
    <property type="entry name" value="HATPase"/>
    <property type="match status" value="1"/>
</dbReference>
<dbReference type="Gene3D" id="3.30.450.40">
    <property type="match status" value="2"/>
</dbReference>
<feature type="domain" description="PAC" evidence="9">
    <location>
        <begin position="292"/>
        <end position="344"/>
    </location>
</feature>
<dbReference type="PATRIC" id="fig|1566026.4.peg.2018"/>
<dbReference type="InterPro" id="IPR003594">
    <property type="entry name" value="HATPase_dom"/>
</dbReference>
<evidence type="ECO:0000256" key="6">
    <source>
        <dbReference type="SAM" id="Coils"/>
    </source>
</evidence>
<dbReference type="PROSITE" id="PS50109">
    <property type="entry name" value="HIS_KIN"/>
    <property type="match status" value="1"/>
</dbReference>
<evidence type="ECO:0000259" key="9">
    <source>
        <dbReference type="PROSITE" id="PS50113"/>
    </source>
</evidence>
<name>A0A0L8APH8_9BACT</name>
<feature type="coiled-coil region" evidence="6">
    <location>
        <begin position="682"/>
        <end position="711"/>
    </location>
</feature>
<keyword evidence="3" id="KW-0597">Phosphoprotein</keyword>
<dbReference type="InterPro" id="IPR052162">
    <property type="entry name" value="Sensor_kinase/Photoreceptor"/>
</dbReference>
<dbReference type="InterPro" id="IPR001610">
    <property type="entry name" value="PAC"/>
</dbReference>
<dbReference type="Pfam" id="PF00512">
    <property type="entry name" value="HisKA"/>
    <property type="match status" value="1"/>
</dbReference>
<dbReference type="SUPFAM" id="SSF55785">
    <property type="entry name" value="PYP-like sensor domain (PAS domain)"/>
    <property type="match status" value="3"/>
</dbReference>
<evidence type="ECO:0000256" key="5">
    <source>
        <dbReference type="ARBA" id="ARBA00022777"/>
    </source>
</evidence>
<accession>A0A0L8APH8</accession>
<dbReference type="InterPro" id="IPR013767">
    <property type="entry name" value="PAS_fold"/>
</dbReference>
<keyword evidence="6" id="KW-0175">Coiled coil</keyword>
<keyword evidence="11" id="KW-1185">Reference proteome</keyword>
<dbReference type="InterPro" id="IPR035965">
    <property type="entry name" value="PAS-like_dom_sf"/>
</dbReference>
<feature type="domain" description="PAC" evidence="9">
    <location>
        <begin position="786"/>
        <end position="836"/>
    </location>
</feature>
<dbReference type="SMART" id="SM00086">
    <property type="entry name" value="PAC"/>
    <property type="match status" value="3"/>
</dbReference>
<evidence type="ECO:0000313" key="11">
    <source>
        <dbReference type="Proteomes" id="UP000036908"/>
    </source>
</evidence>
<dbReference type="Gene3D" id="3.30.565.10">
    <property type="entry name" value="Histidine kinase-like ATPase, C-terminal domain"/>
    <property type="match status" value="1"/>
</dbReference>
<evidence type="ECO:0000313" key="10">
    <source>
        <dbReference type="EMBL" id="KOF04249.1"/>
    </source>
</evidence>
<feature type="domain" description="PAS" evidence="8">
    <location>
        <begin position="219"/>
        <end position="278"/>
    </location>
</feature>
<dbReference type="SMART" id="SM00065">
    <property type="entry name" value="GAF"/>
    <property type="match status" value="2"/>
</dbReference>
<dbReference type="InterPro" id="IPR004358">
    <property type="entry name" value="Sig_transdc_His_kin-like_C"/>
</dbReference>
<dbReference type="CDD" id="cd00130">
    <property type="entry name" value="PAS"/>
    <property type="match status" value="3"/>
</dbReference>
<dbReference type="Pfam" id="PF02518">
    <property type="entry name" value="HATPase_c"/>
    <property type="match status" value="1"/>
</dbReference>
<evidence type="ECO:0000256" key="3">
    <source>
        <dbReference type="ARBA" id="ARBA00022553"/>
    </source>
</evidence>
<dbReference type="Pfam" id="PF00989">
    <property type="entry name" value="PAS"/>
    <property type="match status" value="3"/>
</dbReference>
<dbReference type="SMART" id="SM00091">
    <property type="entry name" value="PAS"/>
    <property type="match status" value="3"/>
</dbReference>
<dbReference type="EC" id="2.7.13.3" evidence="2"/>
<dbReference type="Proteomes" id="UP000036908">
    <property type="component" value="Unassembled WGS sequence"/>
</dbReference>
<dbReference type="Gene3D" id="1.10.287.130">
    <property type="match status" value="1"/>
</dbReference>
<feature type="domain" description="PAS" evidence="8">
    <location>
        <begin position="708"/>
        <end position="779"/>
    </location>
</feature>
<evidence type="ECO:0000256" key="4">
    <source>
        <dbReference type="ARBA" id="ARBA00022679"/>
    </source>
</evidence>
<dbReference type="SUPFAM" id="SSF55874">
    <property type="entry name" value="ATPase domain of HSP90 chaperone/DNA topoisomerase II/histidine kinase"/>
    <property type="match status" value="1"/>
</dbReference>
<dbReference type="InterPro" id="IPR029016">
    <property type="entry name" value="GAF-like_dom_sf"/>
</dbReference>
<dbReference type="PRINTS" id="PR00344">
    <property type="entry name" value="BCTRLSENSOR"/>
</dbReference>